<sequence length="154" mass="16920">MLPHLLRRLDGSTFCSHNFDEANNWLLVTWKGFVGVQDAERGAQEALRILQLCHVPYLLNDNSQVAGPWFDSVEWLERVWAPQAARLGLRCVAHVLQADANAELALTANHNPFAAGSSCSFFPPWPKRSAGYGKCSSTRPKPAQTSLSCAGGTR</sequence>
<dbReference type="RefSeq" id="WP_070725664.1">
    <property type="nucleotide sequence ID" value="NZ_MDZB01000074.1"/>
</dbReference>
<accession>A0A1G1T9Z1</accession>
<dbReference type="AlphaFoldDB" id="A0A1G1T9Z1"/>
<name>A0A1G1T9Z1_9BACT</name>
<gene>
    <name evidence="2" type="ORF">BEN47_00510</name>
</gene>
<feature type="compositionally biased region" description="Polar residues" evidence="1">
    <location>
        <begin position="135"/>
        <end position="148"/>
    </location>
</feature>
<comment type="caution">
    <text evidence="2">The sequence shown here is derived from an EMBL/GenBank/DDBJ whole genome shotgun (WGS) entry which is preliminary data.</text>
</comment>
<organism evidence="2 3">
    <name type="scientific">Hymenobacter lapidarius</name>
    <dbReference type="NCBI Taxonomy" id="1908237"/>
    <lineage>
        <taxon>Bacteria</taxon>
        <taxon>Pseudomonadati</taxon>
        <taxon>Bacteroidota</taxon>
        <taxon>Cytophagia</taxon>
        <taxon>Cytophagales</taxon>
        <taxon>Hymenobacteraceae</taxon>
        <taxon>Hymenobacter</taxon>
    </lineage>
</organism>
<evidence type="ECO:0000313" key="3">
    <source>
        <dbReference type="Proteomes" id="UP000176294"/>
    </source>
</evidence>
<protein>
    <submittedName>
        <fullName evidence="2">Uncharacterized protein</fullName>
    </submittedName>
</protein>
<proteinExistence type="predicted"/>
<dbReference type="EMBL" id="MDZB01000074">
    <property type="protein sequence ID" value="OGX87682.1"/>
    <property type="molecule type" value="Genomic_DNA"/>
</dbReference>
<evidence type="ECO:0000313" key="2">
    <source>
        <dbReference type="EMBL" id="OGX87682.1"/>
    </source>
</evidence>
<dbReference type="STRING" id="1908237.BEN47_00510"/>
<dbReference type="Proteomes" id="UP000176294">
    <property type="component" value="Unassembled WGS sequence"/>
</dbReference>
<feature type="region of interest" description="Disordered" evidence="1">
    <location>
        <begin position="131"/>
        <end position="154"/>
    </location>
</feature>
<reference evidence="2 3" key="1">
    <citation type="submission" date="2016-08" db="EMBL/GenBank/DDBJ databases">
        <title>Hymenobacter coccineus sp. nov., Hymenobacter lapidarius sp. nov. and Hymenobacter glacialis sp. nov., isolated from Antarctic soil.</title>
        <authorList>
            <person name="Sedlacek I."/>
            <person name="Kralova S."/>
            <person name="Kyrova K."/>
            <person name="Maslanova I."/>
            <person name="Stankova E."/>
            <person name="Vrbovska V."/>
            <person name="Nemec M."/>
            <person name="Bartak M."/>
            <person name="Svec P."/>
            <person name="Busse H.-J."/>
            <person name="Pantucek R."/>
        </authorList>
    </citation>
    <scope>NUCLEOTIDE SEQUENCE [LARGE SCALE GENOMIC DNA]</scope>
    <source>
        <strain evidence="2 3">CCM 8643</strain>
    </source>
</reference>
<evidence type="ECO:0000256" key="1">
    <source>
        <dbReference type="SAM" id="MobiDB-lite"/>
    </source>
</evidence>
<keyword evidence="3" id="KW-1185">Reference proteome</keyword>
<dbReference type="OrthoDB" id="882485at2"/>